<gene>
    <name evidence="1" type="ORF">GSI_09002</name>
</gene>
<name>A0A2G8S5C9_9APHY</name>
<reference evidence="1 2" key="1">
    <citation type="journal article" date="2015" name="Sci. Rep.">
        <title>Chromosome-level genome map provides insights into diverse defense mechanisms in the medicinal fungus Ganoderma sinense.</title>
        <authorList>
            <person name="Zhu Y."/>
            <person name="Xu J."/>
            <person name="Sun C."/>
            <person name="Zhou S."/>
            <person name="Xu H."/>
            <person name="Nelson D.R."/>
            <person name="Qian J."/>
            <person name="Song J."/>
            <person name="Luo H."/>
            <person name="Xiang L."/>
            <person name="Li Y."/>
            <person name="Xu Z."/>
            <person name="Ji A."/>
            <person name="Wang L."/>
            <person name="Lu S."/>
            <person name="Hayward A."/>
            <person name="Sun W."/>
            <person name="Li X."/>
            <person name="Schwartz D.C."/>
            <person name="Wang Y."/>
            <person name="Chen S."/>
        </authorList>
    </citation>
    <scope>NUCLEOTIDE SEQUENCE [LARGE SCALE GENOMIC DNA]</scope>
    <source>
        <strain evidence="1 2">ZZ0214-1</strain>
    </source>
</reference>
<evidence type="ECO:0000313" key="1">
    <source>
        <dbReference type="EMBL" id="PIL28955.1"/>
    </source>
</evidence>
<comment type="caution">
    <text evidence="1">The sequence shown here is derived from an EMBL/GenBank/DDBJ whole genome shotgun (WGS) entry which is preliminary data.</text>
</comment>
<protein>
    <submittedName>
        <fullName evidence="1">Uncharacterized protein</fullName>
    </submittedName>
</protein>
<dbReference type="EMBL" id="AYKW01000023">
    <property type="protein sequence ID" value="PIL28955.1"/>
    <property type="molecule type" value="Genomic_DNA"/>
</dbReference>
<organism evidence="1 2">
    <name type="scientific">Ganoderma sinense ZZ0214-1</name>
    <dbReference type="NCBI Taxonomy" id="1077348"/>
    <lineage>
        <taxon>Eukaryota</taxon>
        <taxon>Fungi</taxon>
        <taxon>Dikarya</taxon>
        <taxon>Basidiomycota</taxon>
        <taxon>Agaricomycotina</taxon>
        <taxon>Agaricomycetes</taxon>
        <taxon>Polyporales</taxon>
        <taxon>Polyporaceae</taxon>
        <taxon>Ganoderma</taxon>
    </lineage>
</organism>
<evidence type="ECO:0000313" key="2">
    <source>
        <dbReference type="Proteomes" id="UP000230002"/>
    </source>
</evidence>
<proteinExistence type="predicted"/>
<dbReference type="AlphaFoldDB" id="A0A2G8S5C9"/>
<dbReference type="Proteomes" id="UP000230002">
    <property type="component" value="Unassembled WGS sequence"/>
</dbReference>
<accession>A0A2G8S5C9</accession>
<keyword evidence="2" id="KW-1185">Reference proteome</keyword>
<dbReference type="OrthoDB" id="2570975at2759"/>
<sequence>MVKCKYITPKHRAYAATARVNKLVLPRALFMAAKYRARRALPTHSAAWNGLKNRSCRQTDGGLYSFSLERPPIPDIDPERVAYTQPQFKGLPPAHIRGHVGVHELLMGLYDRIFVDPPKTRLPSWYNVVIKDLGLAA</sequence>